<accession>A0ABN6VR92</accession>
<protein>
    <recommendedName>
        <fullName evidence="6">Cytochrome c domain-containing protein</fullName>
    </recommendedName>
</protein>
<evidence type="ECO:0000256" key="3">
    <source>
        <dbReference type="ARBA" id="ARBA00023004"/>
    </source>
</evidence>
<feature type="signal peptide" evidence="5">
    <location>
        <begin position="1"/>
        <end position="21"/>
    </location>
</feature>
<dbReference type="EMBL" id="AP027151">
    <property type="protein sequence ID" value="BDV42878.1"/>
    <property type="molecule type" value="Genomic_DNA"/>
</dbReference>
<reference evidence="7 8" key="1">
    <citation type="submission" date="2022-12" db="EMBL/GenBank/DDBJ databases">
        <title>Polyphasic characterization of Geotalea uranireducens NIT-SL11 newly isolated from a complex of sewage sludge and microbially reduced graphene oxide.</title>
        <authorList>
            <person name="Xie L."/>
            <person name="Yoshida N."/>
            <person name="Meng L."/>
        </authorList>
    </citation>
    <scope>NUCLEOTIDE SEQUENCE [LARGE SCALE GENOMIC DNA]</scope>
    <source>
        <strain evidence="7 8">NIT-SL11</strain>
    </source>
</reference>
<keyword evidence="2 4" id="KW-0479">Metal-binding</keyword>
<organism evidence="7 8">
    <name type="scientific">Geotalea uraniireducens</name>
    <dbReference type="NCBI Taxonomy" id="351604"/>
    <lineage>
        <taxon>Bacteria</taxon>
        <taxon>Pseudomonadati</taxon>
        <taxon>Thermodesulfobacteriota</taxon>
        <taxon>Desulfuromonadia</taxon>
        <taxon>Geobacterales</taxon>
        <taxon>Geobacteraceae</taxon>
        <taxon>Geotalea</taxon>
    </lineage>
</organism>
<evidence type="ECO:0000256" key="5">
    <source>
        <dbReference type="SAM" id="SignalP"/>
    </source>
</evidence>
<dbReference type="Proteomes" id="UP001317705">
    <property type="component" value="Chromosome"/>
</dbReference>
<gene>
    <name evidence="7" type="ORF">GURASL_18010</name>
</gene>
<sequence>MAMRALLAALLGLAVTFGSLAVARADEFTKDDLKKWNDAFTAVRQEGEKVFHSSTLGKNSVSCDMCHPHAANTHPETYPKFQKQLGKVVGLRDMINWCIQNPLQGTPLALDDPQLIALEAYITWERRGVKLAPGKH</sequence>
<feature type="chain" id="PRO_5045470440" description="Cytochrome c domain-containing protein" evidence="5">
    <location>
        <begin position="22"/>
        <end position="136"/>
    </location>
</feature>
<proteinExistence type="predicted"/>
<dbReference type="InterPro" id="IPR009056">
    <property type="entry name" value="Cyt_c-like_dom"/>
</dbReference>
<dbReference type="Pfam" id="PF21342">
    <property type="entry name" value="SoxA-TsdA_cyt-c"/>
    <property type="match status" value="1"/>
</dbReference>
<feature type="domain" description="Cytochrome c" evidence="6">
    <location>
        <begin position="42"/>
        <end position="136"/>
    </location>
</feature>
<name>A0ABN6VR92_9BACT</name>
<keyword evidence="3 4" id="KW-0408">Iron</keyword>
<keyword evidence="1 4" id="KW-0349">Heme</keyword>
<dbReference type="SUPFAM" id="SSF46626">
    <property type="entry name" value="Cytochrome c"/>
    <property type="match status" value="1"/>
</dbReference>
<evidence type="ECO:0000256" key="2">
    <source>
        <dbReference type="ARBA" id="ARBA00022723"/>
    </source>
</evidence>
<keyword evidence="5" id="KW-0732">Signal</keyword>
<evidence type="ECO:0000256" key="1">
    <source>
        <dbReference type="ARBA" id="ARBA00022617"/>
    </source>
</evidence>
<evidence type="ECO:0000313" key="8">
    <source>
        <dbReference type="Proteomes" id="UP001317705"/>
    </source>
</evidence>
<evidence type="ECO:0000256" key="4">
    <source>
        <dbReference type="PROSITE-ProRule" id="PRU00433"/>
    </source>
</evidence>
<dbReference type="RefSeq" id="WP_282003582.1">
    <property type="nucleotide sequence ID" value="NZ_AP027151.1"/>
</dbReference>
<dbReference type="InterPro" id="IPR036909">
    <property type="entry name" value="Cyt_c-like_dom_sf"/>
</dbReference>
<evidence type="ECO:0000313" key="7">
    <source>
        <dbReference type="EMBL" id="BDV42878.1"/>
    </source>
</evidence>
<keyword evidence="8" id="KW-1185">Reference proteome</keyword>
<evidence type="ECO:0000259" key="6">
    <source>
        <dbReference type="PROSITE" id="PS51007"/>
    </source>
</evidence>
<dbReference type="Gene3D" id="1.10.760.10">
    <property type="entry name" value="Cytochrome c-like domain"/>
    <property type="match status" value="1"/>
</dbReference>
<dbReference type="PROSITE" id="PS51007">
    <property type="entry name" value="CYTC"/>
    <property type="match status" value="1"/>
</dbReference>